<protein>
    <submittedName>
        <fullName evidence="2">Uncharacterized protein</fullName>
    </submittedName>
</protein>
<evidence type="ECO:0000256" key="1">
    <source>
        <dbReference type="SAM" id="Phobius"/>
    </source>
</evidence>
<organism evidence="2 3">
    <name type="scientific">Rhizophagus irregularis (strain DAOM 181602 / DAOM 197198 / MUCL 43194)</name>
    <name type="common">Arbuscular mycorrhizal fungus</name>
    <name type="synonym">Glomus intraradices</name>
    <dbReference type="NCBI Taxonomy" id="747089"/>
    <lineage>
        <taxon>Eukaryota</taxon>
        <taxon>Fungi</taxon>
        <taxon>Fungi incertae sedis</taxon>
        <taxon>Mucoromycota</taxon>
        <taxon>Glomeromycotina</taxon>
        <taxon>Glomeromycetes</taxon>
        <taxon>Glomerales</taxon>
        <taxon>Glomeraceae</taxon>
        <taxon>Rhizophagus</taxon>
    </lineage>
</organism>
<gene>
    <name evidence="2" type="ORF">GLOIN_2v1515806</name>
</gene>
<dbReference type="AlphaFoldDB" id="A0A2P4QS77"/>
<keyword evidence="1" id="KW-1133">Transmembrane helix</keyword>
<dbReference type="EMBL" id="AUPC02000017">
    <property type="protein sequence ID" value="POG80503.1"/>
    <property type="molecule type" value="Genomic_DNA"/>
</dbReference>
<keyword evidence="3" id="KW-1185">Reference proteome</keyword>
<sequence length="98" mass="11586">MFLIRHFLSLITIVIPSLLIPMMNFTTRMMIRTFLLILIFCRGSLLLFFFHRRLKISEASIKRPDLIRIVPSPTSFLSPHCWTSFLVRFPNLFEFLPG</sequence>
<feature type="transmembrane region" description="Helical" evidence="1">
    <location>
        <begin position="7"/>
        <end position="25"/>
    </location>
</feature>
<name>A0A2P4QS77_RHIID</name>
<keyword evidence="1" id="KW-0812">Transmembrane</keyword>
<proteinExistence type="predicted"/>
<feature type="transmembrane region" description="Helical" evidence="1">
    <location>
        <begin position="31"/>
        <end position="50"/>
    </location>
</feature>
<evidence type="ECO:0000313" key="3">
    <source>
        <dbReference type="Proteomes" id="UP000018888"/>
    </source>
</evidence>
<dbReference type="Proteomes" id="UP000018888">
    <property type="component" value="Unassembled WGS sequence"/>
</dbReference>
<accession>A0A2P4QS77</accession>
<reference evidence="2 3" key="1">
    <citation type="journal article" date="2013" name="Proc. Natl. Acad. Sci. U.S.A.">
        <title>Genome of an arbuscular mycorrhizal fungus provides insight into the oldest plant symbiosis.</title>
        <authorList>
            <person name="Tisserant E."/>
            <person name="Malbreil M."/>
            <person name="Kuo A."/>
            <person name="Kohler A."/>
            <person name="Symeonidi A."/>
            <person name="Balestrini R."/>
            <person name="Charron P."/>
            <person name="Duensing N."/>
            <person name="Frei Dit Frey N."/>
            <person name="Gianinazzi-Pearson V."/>
            <person name="Gilbert L.B."/>
            <person name="Handa Y."/>
            <person name="Herr J.R."/>
            <person name="Hijri M."/>
            <person name="Koul R."/>
            <person name="Kawaguchi M."/>
            <person name="Krajinski F."/>
            <person name="Lammers P.J."/>
            <person name="Masclaux F.G."/>
            <person name="Murat C."/>
            <person name="Morin E."/>
            <person name="Ndikumana S."/>
            <person name="Pagni M."/>
            <person name="Petitpierre D."/>
            <person name="Requena N."/>
            <person name="Rosikiewicz P."/>
            <person name="Riley R."/>
            <person name="Saito K."/>
            <person name="San Clemente H."/>
            <person name="Shapiro H."/>
            <person name="van Tuinen D."/>
            <person name="Becard G."/>
            <person name="Bonfante P."/>
            <person name="Paszkowski U."/>
            <person name="Shachar-Hill Y.Y."/>
            <person name="Tuskan G.A."/>
            <person name="Young P.W."/>
            <person name="Sanders I.R."/>
            <person name="Henrissat B."/>
            <person name="Rensing S.A."/>
            <person name="Grigoriev I.V."/>
            <person name="Corradi N."/>
            <person name="Roux C."/>
            <person name="Martin F."/>
        </authorList>
    </citation>
    <scope>NUCLEOTIDE SEQUENCE [LARGE SCALE GENOMIC DNA]</scope>
    <source>
        <strain evidence="2 3">DAOM 197198</strain>
    </source>
</reference>
<evidence type="ECO:0000313" key="2">
    <source>
        <dbReference type="EMBL" id="POG80503.1"/>
    </source>
</evidence>
<comment type="caution">
    <text evidence="2">The sequence shown here is derived from an EMBL/GenBank/DDBJ whole genome shotgun (WGS) entry which is preliminary data.</text>
</comment>
<reference evidence="2 3" key="2">
    <citation type="journal article" date="2018" name="New Phytol.">
        <title>High intraspecific genome diversity in the model arbuscular mycorrhizal symbiont Rhizophagus irregularis.</title>
        <authorList>
            <person name="Chen E.C.H."/>
            <person name="Morin E."/>
            <person name="Beaudet D."/>
            <person name="Noel J."/>
            <person name="Yildirir G."/>
            <person name="Ndikumana S."/>
            <person name="Charron P."/>
            <person name="St-Onge C."/>
            <person name="Giorgi J."/>
            <person name="Kruger M."/>
            <person name="Marton T."/>
            <person name="Ropars J."/>
            <person name="Grigoriev I.V."/>
            <person name="Hainaut M."/>
            <person name="Henrissat B."/>
            <person name="Roux C."/>
            <person name="Martin F."/>
            <person name="Corradi N."/>
        </authorList>
    </citation>
    <scope>NUCLEOTIDE SEQUENCE [LARGE SCALE GENOMIC DNA]</scope>
    <source>
        <strain evidence="2 3">DAOM 197198</strain>
    </source>
</reference>
<keyword evidence="1" id="KW-0472">Membrane</keyword>